<accession>A0A0F9P8W7</accession>
<evidence type="ECO:0000313" key="2">
    <source>
        <dbReference type="EMBL" id="KKN26549.1"/>
    </source>
</evidence>
<name>A0A0F9P8W7_9ZZZZ</name>
<protein>
    <submittedName>
        <fullName evidence="2">Uncharacterized protein</fullName>
    </submittedName>
</protein>
<sequence>MQDEDVQCLLSSESESRMSDKKRREENSDPTDRILAEICKTSGLDESATIREWVEALRELGWTASQPDKDGKWRFVG</sequence>
<feature type="compositionally biased region" description="Basic and acidic residues" evidence="1">
    <location>
        <begin position="14"/>
        <end position="32"/>
    </location>
</feature>
<proteinExistence type="predicted"/>
<evidence type="ECO:0000256" key="1">
    <source>
        <dbReference type="SAM" id="MobiDB-lite"/>
    </source>
</evidence>
<dbReference type="EMBL" id="LAZR01002711">
    <property type="protein sequence ID" value="KKN26549.1"/>
    <property type="molecule type" value="Genomic_DNA"/>
</dbReference>
<comment type="caution">
    <text evidence="2">The sequence shown here is derived from an EMBL/GenBank/DDBJ whole genome shotgun (WGS) entry which is preliminary data.</text>
</comment>
<dbReference type="AlphaFoldDB" id="A0A0F9P8W7"/>
<gene>
    <name evidence="2" type="ORF">LCGC14_0873760</name>
</gene>
<organism evidence="2">
    <name type="scientific">marine sediment metagenome</name>
    <dbReference type="NCBI Taxonomy" id="412755"/>
    <lineage>
        <taxon>unclassified sequences</taxon>
        <taxon>metagenomes</taxon>
        <taxon>ecological metagenomes</taxon>
    </lineage>
</organism>
<reference evidence="2" key="1">
    <citation type="journal article" date="2015" name="Nature">
        <title>Complex archaea that bridge the gap between prokaryotes and eukaryotes.</title>
        <authorList>
            <person name="Spang A."/>
            <person name="Saw J.H."/>
            <person name="Jorgensen S.L."/>
            <person name="Zaremba-Niedzwiedzka K."/>
            <person name="Martijn J."/>
            <person name="Lind A.E."/>
            <person name="van Eijk R."/>
            <person name="Schleper C."/>
            <person name="Guy L."/>
            <person name="Ettema T.J."/>
        </authorList>
    </citation>
    <scope>NUCLEOTIDE SEQUENCE</scope>
</reference>
<feature type="region of interest" description="Disordered" evidence="1">
    <location>
        <begin position="1"/>
        <end position="32"/>
    </location>
</feature>